<evidence type="ECO:0000313" key="3">
    <source>
        <dbReference type="Proteomes" id="UP000053766"/>
    </source>
</evidence>
<gene>
    <name evidence="2" type="ORF">DICVIV_04514</name>
</gene>
<reference evidence="2 3" key="1">
    <citation type="submission" date="2013-11" db="EMBL/GenBank/DDBJ databases">
        <title>Draft genome of the bovine lungworm Dictyocaulus viviparus.</title>
        <authorList>
            <person name="Mitreva M."/>
        </authorList>
    </citation>
    <scope>NUCLEOTIDE SEQUENCE [LARGE SCALE GENOMIC DNA]</scope>
    <source>
        <strain evidence="2 3">HannoverDv2000</strain>
    </source>
</reference>
<evidence type="ECO:0000256" key="1">
    <source>
        <dbReference type="SAM" id="MobiDB-lite"/>
    </source>
</evidence>
<evidence type="ECO:0000313" key="2">
    <source>
        <dbReference type="EMBL" id="KJH49374.1"/>
    </source>
</evidence>
<dbReference type="EMBL" id="KN716237">
    <property type="protein sequence ID" value="KJH49374.1"/>
    <property type="molecule type" value="Genomic_DNA"/>
</dbReference>
<proteinExistence type="predicted"/>
<feature type="compositionally biased region" description="Pro residues" evidence="1">
    <location>
        <begin position="41"/>
        <end position="80"/>
    </location>
</feature>
<dbReference type="AlphaFoldDB" id="A0A0D8Y025"/>
<feature type="region of interest" description="Disordered" evidence="1">
    <location>
        <begin position="35"/>
        <end position="93"/>
    </location>
</feature>
<protein>
    <submittedName>
        <fullName evidence="2">Uncharacterized protein</fullName>
    </submittedName>
</protein>
<reference evidence="3" key="2">
    <citation type="journal article" date="2016" name="Sci. Rep.">
        <title>Dictyocaulus viviparus genome, variome and transcriptome elucidate lungworm biology and support future intervention.</title>
        <authorList>
            <person name="McNulty S.N."/>
            <person name="Strube C."/>
            <person name="Rosa B.A."/>
            <person name="Martin J.C."/>
            <person name="Tyagi R."/>
            <person name="Choi Y.J."/>
            <person name="Wang Q."/>
            <person name="Hallsworth Pepin K."/>
            <person name="Zhang X."/>
            <person name="Ozersky P."/>
            <person name="Wilson R.K."/>
            <person name="Sternberg P.W."/>
            <person name="Gasser R.B."/>
            <person name="Mitreva M."/>
        </authorList>
    </citation>
    <scope>NUCLEOTIDE SEQUENCE [LARGE SCALE GENOMIC DNA]</scope>
    <source>
        <strain evidence="3">HannoverDv2000</strain>
    </source>
</reference>
<keyword evidence="3" id="KW-1185">Reference proteome</keyword>
<organism evidence="2 3">
    <name type="scientific">Dictyocaulus viviparus</name>
    <name type="common">Bovine lungworm</name>
    <dbReference type="NCBI Taxonomy" id="29172"/>
    <lineage>
        <taxon>Eukaryota</taxon>
        <taxon>Metazoa</taxon>
        <taxon>Ecdysozoa</taxon>
        <taxon>Nematoda</taxon>
        <taxon>Chromadorea</taxon>
        <taxon>Rhabditida</taxon>
        <taxon>Rhabditina</taxon>
        <taxon>Rhabditomorpha</taxon>
        <taxon>Strongyloidea</taxon>
        <taxon>Metastrongylidae</taxon>
        <taxon>Dictyocaulus</taxon>
    </lineage>
</organism>
<name>A0A0D8Y025_DICVI</name>
<dbReference type="Proteomes" id="UP000053766">
    <property type="component" value="Unassembled WGS sequence"/>
</dbReference>
<accession>A0A0D8Y025</accession>
<sequence>MPPPTDSYRPRSEGSYDFQTVDVKQGYAQHTNEVYNVGIPPRGPPSLPPGPPSFPSDPTSLPPGPPSLPTDPRSLPPGPPSHSYSEGSQYLQH</sequence>
<feature type="compositionally biased region" description="Polar residues" evidence="1">
    <location>
        <begin position="82"/>
        <end position="93"/>
    </location>
</feature>